<dbReference type="PANTHER" id="PTHR38684:SF1">
    <property type="entry name" value="PROTEIN AMPE"/>
    <property type="match status" value="1"/>
</dbReference>
<dbReference type="GO" id="GO:0046677">
    <property type="term" value="P:response to antibiotic"/>
    <property type="evidence" value="ECO:0007669"/>
    <property type="project" value="TreeGrafter"/>
</dbReference>
<name>A0A370DB60_9GAMM</name>
<gene>
    <name evidence="2" type="ORF">DIZ78_16980</name>
</gene>
<keyword evidence="3" id="KW-1185">Reference proteome</keyword>
<protein>
    <submittedName>
        <fullName evidence="2">Regulatory signaling modulator protein AmpE</fullName>
    </submittedName>
</protein>
<keyword evidence="1" id="KW-1133">Transmembrane helix</keyword>
<dbReference type="InterPro" id="IPR052966">
    <property type="entry name" value="Beta-lactamase_Reg"/>
</dbReference>
<keyword evidence="1" id="KW-0472">Membrane</keyword>
<dbReference type="InterPro" id="IPR004485">
    <property type="entry name" value="Cobalamin_biosynth_CobD/CbiB"/>
</dbReference>
<proteinExistence type="predicted"/>
<organism evidence="2 3">
    <name type="scientific">endosymbiont of Escarpia spicata</name>
    <dbReference type="NCBI Taxonomy" id="2200908"/>
    <lineage>
        <taxon>Bacteria</taxon>
        <taxon>Pseudomonadati</taxon>
        <taxon>Pseudomonadota</taxon>
        <taxon>Gammaproteobacteria</taxon>
        <taxon>sulfur-oxidizing symbionts</taxon>
    </lineage>
</organism>
<feature type="transmembrane region" description="Helical" evidence="1">
    <location>
        <begin position="226"/>
        <end position="245"/>
    </location>
</feature>
<feature type="transmembrane region" description="Helical" evidence="1">
    <location>
        <begin position="62"/>
        <end position="81"/>
    </location>
</feature>
<dbReference type="UniPathway" id="UPA00148"/>
<dbReference type="GO" id="GO:0009236">
    <property type="term" value="P:cobalamin biosynthetic process"/>
    <property type="evidence" value="ECO:0007669"/>
    <property type="project" value="UniProtKB-UniPathway"/>
</dbReference>
<comment type="caution">
    <text evidence="2">The sequence shown here is derived from an EMBL/GenBank/DDBJ whole genome shotgun (WGS) entry which is preliminary data.</text>
</comment>
<dbReference type="PANTHER" id="PTHR38684">
    <property type="entry name" value="PROTEIN AMPE"/>
    <property type="match status" value="1"/>
</dbReference>
<feature type="transmembrane region" description="Helical" evidence="1">
    <location>
        <begin position="265"/>
        <end position="283"/>
    </location>
</feature>
<dbReference type="Pfam" id="PF03186">
    <property type="entry name" value="CobD_Cbib"/>
    <property type="match status" value="1"/>
</dbReference>
<evidence type="ECO:0000313" key="2">
    <source>
        <dbReference type="EMBL" id="RDH82113.1"/>
    </source>
</evidence>
<evidence type="ECO:0000256" key="1">
    <source>
        <dbReference type="SAM" id="Phobius"/>
    </source>
</evidence>
<sequence>MSLIIILICLTAERFLLHKQALHQPVWFNDYSDWYYRQELPVWMRNGFGGVISLLLQQLFDVTLAGLPGALFACAVLLYSLGPNDLDQQISHFIKARDEGDEQHARGVARNLLNDEPPPHDPAYSQAVAESILIQANNRIFAVIFWFLVLGPIGALLYRLASRLPLTHTAGEDLDFHLFSRQLVSILDWIPARITAFSYAIAGSFEDAMNGWRSYNEQRFDEFSDSASGILICTGSGALRLASVLDRNRDDTTHHLYLVEAAMSLVWRSLVVWGVMLGLFTFADWL</sequence>
<accession>A0A370DB60</accession>
<evidence type="ECO:0000313" key="3">
    <source>
        <dbReference type="Proteomes" id="UP000254771"/>
    </source>
</evidence>
<dbReference type="GO" id="GO:0005886">
    <property type="term" value="C:plasma membrane"/>
    <property type="evidence" value="ECO:0007669"/>
    <property type="project" value="TreeGrafter"/>
</dbReference>
<dbReference type="EMBL" id="QFXE01000021">
    <property type="protein sequence ID" value="RDH82113.1"/>
    <property type="molecule type" value="Genomic_DNA"/>
</dbReference>
<dbReference type="AlphaFoldDB" id="A0A370DB60"/>
<feature type="transmembrane region" description="Helical" evidence="1">
    <location>
        <begin position="140"/>
        <end position="161"/>
    </location>
</feature>
<dbReference type="Proteomes" id="UP000254771">
    <property type="component" value="Unassembled WGS sequence"/>
</dbReference>
<keyword evidence="1" id="KW-0812">Transmembrane</keyword>
<dbReference type="GO" id="GO:0048472">
    <property type="term" value="F:threonine-phosphate decarboxylase activity"/>
    <property type="evidence" value="ECO:0007669"/>
    <property type="project" value="InterPro"/>
</dbReference>
<reference evidence="2 3" key="1">
    <citation type="journal article" date="2018" name="ISME J.">
        <title>Endosymbiont genomes yield clues of tubeworm success.</title>
        <authorList>
            <person name="Li Y."/>
            <person name="Liles M.R."/>
            <person name="Halanych K.M."/>
        </authorList>
    </citation>
    <scope>NUCLEOTIDE SEQUENCE [LARGE SCALE GENOMIC DNA]</scope>
    <source>
        <strain evidence="2">A1462</strain>
    </source>
</reference>